<dbReference type="OrthoDB" id="3855669at2"/>
<dbReference type="EMBL" id="CP031194">
    <property type="protein sequence ID" value="AXG82606.1"/>
    <property type="molecule type" value="Genomic_DNA"/>
</dbReference>
<dbReference type="Proteomes" id="UP000253868">
    <property type="component" value="Chromosome"/>
</dbReference>
<evidence type="ECO:0008006" key="3">
    <source>
        <dbReference type="Google" id="ProtNLM"/>
    </source>
</evidence>
<protein>
    <recommendedName>
        <fullName evidence="3">PRC-barrel domain containing protein</fullName>
    </recommendedName>
</protein>
<evidence type="ECO:0000313" key="1">
    <source>
        <dbReference type="EMBL" id="AXG82606.1"/>
    </source>
</evidence>
<dbReference type="AlphaFoldDB" id="A0A345I0Y2"/>
<evidence type="ECO:0000313" key="2">
    <source>
        <dbReference type="Proteomes" id="UP000253868"/>
    </source>
</evidence>
<accession>A0A345I0Y2</accession>
<organism evidence="1 2">
    <name type="scientific">Streptomyces paludis</name>
    <dbReference type="NCBI Taxonomy" id="2282738"/>
    <lineage>
        <taxon>Bacteria</taxon>
        <taxon>Bacillati</taxon>
        <taxon>Actinomycetota</taxon>
        <taxon>Actinomycetes</taxon>
        <taxon>Kitasatosporales</taxon>
        <taxon>Streptomycetaceae</taxon>
        <taxon>Streptomyces</taxon>
    </lineage>
</organism>
<keyword evidence="2" id="KW-1185">Reference proteome</keyword>
<proteinExistence type="predicted"/>
<name>A0A345I0Y2_9ACTN</name>
<dbReference type="KEGG" id="spad:DVK44_15040"/>
<reference evidence="2" key="1">
    <citation type="submission" date="2018-07" db="EMBL/GenBank/DDBJ databases">
        <authorList>
            <person name="Zhao J."/>
        </authorList>
    </citation>
    <scope>NUCLEOTIDE SEQUENCE [LARGE SCALE GENOMIC DNA]</scope>
    <source>
        <strain evidence="2">GSSD-12</strain>
    </source>
</reference>
<sequence length="64" mass="7127">MARDDIGAQVEDATGRVGILRDVIPDYEDPAEPSWLRRKRPTAFLRPAGGGAEWLVPPDDVRRV</sequence>
<gene>
    <name evidence="1" type="ORF">DVK44_15040</name>
</gene>